<protein>
    <submittedName>
        <fullName evidence="3">Unplaced genomic scaffold scaffold_3, whole genome shotgun sequence</fullName>
    </submittedName>
</protein>
<organism evidence="3 4">
    <name type="scientific">Pisolithus microcarpus 441</name>
    <dbReference type="NCBI Taxonomy" id="765257"/>
    <lineage>
        <taxon>Eukaryota</taxon>
        <taxon>Fungi</taxon>
        <taxon>Dikarya</taxon>
        <taxon>Basidiomycota</taxon>
        <taxon>Agaricomycotina</taxon>
        <taxon>Agaricomycetes</taxon>
        <taxon>Agaricomycetidae</taxon>
        <taxon>Boletales</taxon>
        <taxon>Sclerodermatineae</taxon>
        <taxon>Pisolithaceae</taxon>
        <taxon>Pisolithus</taxon>
    </lineage>
</organism>
<dbReference type="SUPFAM" id="SSF52833">
    <property type="entry name" value="Thioredoxin-like"/>
    <property type="match status" value="1"/>
</dbReference>
<gene>
    <name evidence="3" type="ORF">PISMIDRAFT_671294</name>
</gene>
<reference evidence="3 4" key="1">
    <citation type="submission" date="2014-04" db="EMBL/GenBank/DDBJ databases">
        <authorList>
            <consortium name="DOE Joint Genome Institute"/>
            <person name="Kuo A."/>
            <person name="Kohler A."/>
            <person name="Costa M.D."/>
            <person name="Nagy L.G."/>
            <person name="Floudas D."/>
            <person name="Copeland A."/>
            <person name="Barry K.W."/>
            <person name="Cichocki N."/>
            <person name="Veneault-Fourrey C."/>
            <person name="LaButti K."/>
            <person name="Lindquist E.A."/>
            <person name="Lipzen A."/>
            <person name="Lundell T."/>
            <person name="Morin E."/>
            <person name="Murat C."/>
            <person name="Sun H."/>
            <person name="Tunlid A."/>
            <person name="Henrissat B."/>
            <person name="Grigoriev I.V."/>
            <person name="Hibbett D.S."/>
            <person name="Martin F."/>
            <person name="Nordberg H.P."/>
            <person name="Cantor M.N."/>
            <person name="Hua S.X."/>
        </authorList>
    </citation>
    <scope>NUCLEOTIDE SEQUENCE [LARGE SCALE GENOMIC DNA]</scope>
    <source>
        <strain evidence="3 4">441</strain>
    </source>
</reference>
<dbReference type="PANTHER" id="PTHR12452">
    <property type="entry name" value="42-9-9 PROTEIN-RELATED"/>
    <property type="match status" value="1"/>
</dbReference>
<feature type="domain" description="Thioredoxin" evidence="2">
    <location>
        <begin position="18"/>
        <end position="106"/>
    </location>
</feature>
<dbReference type="InterPro" id="IPR010357">
    <property type="entry name" value="TXNDC17_dom"/>
</dbReference>
<dbReference type="PANTHER" id="PTHR12452:SF0">
    <property type="entry name" value="THIOREDOXIN DOMAIN-CONTAINING PROTEIN 17"/>
    <property type="match status" value="1"/>
</dbReference>
<dbReference type="AlphaFoldDB" id="A0A0C9YYF7"/>
<evidence type="ECO:0000313" key="3">
    <source>
        <dbReference type="EMBL" id="KIK30165.1"/>
    </source>
</evidence>
<evidence type="ECO:0000256" key="1">
    <source>
        <dbReference type="ARBA" id="ARBA00008987"/>
    </source>
</evidence>
<dbReference type="GO" id="GO:0047134">
    <property type="term" value="F:protein-disulfide reductase [NAD(P)H] activity"/>
    <property type="evidence" value="ECO:0007669"/>
    <property type="project" value="InterPro"/>
</dbReference>
<dbReference type="HOGENOM" id="CLU_120161_2_1_1"/>
<dbReference type="EMBL" id="KN833687">
    <property type="protein sequence ID" value="KIK30165.1"/>
    <property type="molecule type" value="Genomic_DNA"/>
</dbReference>
<sequence length="123" mass="13829">MPLQEAEPPADFTSLKTGQNHFLIFFSSRVDGKMWCPDCVAVEQLVNETFAAESSPPAAIVYVGQKAEWKSQDNAFRKDPWHLTAIPTIVRLNDAGEEISRLVEDDFLDPTKFLSFVQPRDTA</sequence>
<dbReference type="InterPro" id="IPR045108">
    <property type="entry name" value="TXNDC17-like"/>
</dbReference>
<dbReference type="InterPro" id="IPR036249">
    <property type="entry name" value="Thioredoxin-like_sf"/>
</dbReference>
<dbReference type="GO" id="GO:0005829">
    <property type="term" value="C:cytosol"/>
    <property type="evidence" value="ECO:0007669"/>
    <property type="project" value="TreeGrafter"/>
</dbReference>
<dbReference type="OrthoDB" id="78947at2759"/>
<evidence type="ECO:0000313" key="4">
    <source>
        <dbReference type="Proteomes" id="UP000054018"/>
    </source>
</evidence>
<proteinExistence type="inferred from homology"/>
<dbReference type="STRING" id="765257.A0A0C9YYF7"/>
<dbReference type="Gene3D" id="3.40.30.10">
    <property type="entry name" value="Glutaredoxin"/>
    <property type="match status" value="1"/>
</dbReference>
<evidence type="ECO:0000259" key="2">
    <source>
        <dbReference type="Pfam" id="PF06110"/>
    </source>
</evidence>
<name>A0A0C9YYF7_9AGAM</name>
<reference evidence="4" key="2">
    <citation type="submission" date="2015-01" db="EMBL/GenBank/DDBJ databases">
        <title>Evolutionary Origins and Diversification of the Mycorrhizal Mutualists.</title>
        <authorList>
            <consortium name="DOE Joint Genome Institute"/>
            <consortium name="Mycorrhizal Genomics Consortium"/>
            <person name="Kohler A."/>
            <person name="Kuo A."/>
            <person name="Nagy L.G."/>
            <person name="Floudas D."/>
            <person name="Copeland A."/>
            <person name="Barry K.W."/>
            <person name="Cichocki N."/>
            <person name="Veneault-Fourrey C."/>
            <person name="LaButti K."/>
            <person name="Lindquist E.A."/>
            <person name="Lipzen A."/>
            <person name="Lundell T."/>
            <person name="Morin E."/>
            <person name="Murat C."/>
            <person name="Riley R."/>
            <person name="Ohm R."/>
            <person name="Sun H."/>
            <person name="Tunlid A."/>
            <person name="Henrissat B."/>
            <person name="Grigoriev I.V."/>
            <person name="Hibbett D.S."/>
            <person name="Martin F."/>
        </authorList>
    </citation>
    <scope>NUCLEOTIDE SEQUENCE [LARGE SCALE GENOMIC DNA]</scope>
    <source>
        <strain evidence="4">441</strain>
    </source>
</reference>
<dbReference type="Proteomes" id="UP000054018">
    <property type="component" value="Unassembled WGS sequence"/>
</dbReference>
<keyword evidence="4" id="KW-1185">Reference proteome</keyword>
<accession>A0A0C9YYF7</accession>
<dbReference type="Pfam" id="PF06110">
    <property type="entry name" value="TXD17-like_Trx"/>
    <property type="match status" value="1"/>
</dbReference>
<comment type="similarity">
    <text evidence="1">Belongs to the thioredoxin family.</text>
</comment>